<sequence>MSTSPRLQRRLSIDDKRWAQRANNLQFQELEHVRATAQQWRVGLGALTTLLSVSSVIAAPNLADQLTSGWRLLVGALAFAGLLVLLYGTSEAMRGAFGLPDSATAMTGERLRAWESAQARAGVRALRKARAGCLCGILLLIVAAVAGFAAASAAGGQLVEVQSSSATYCGRLRDGTAETVTVVARNGSVHTVALADLIAIKPASAC</sequence>
<dbReference type="RefSeq" id="WP_154937121.1">
    <property type="nucleotide sequence ID" value="NZ_VIXA01000001.1"/>
</dbReference>
<evidence type="ECO:0000256" key="1">
    <source>
        <dbReference type="SAM" id="Phobius"/>
    </source>
</evidence>
<name>A0A561WWB2_9ACTN</name>
<proteinExistence type="predicted"/>
<feature type="transmembrane region" description="Helical" evidence="1">
    <location>
        <begin position="42"/>
        <end position="63"/>
    </location>
</feature>
<reference evidence="2 3" key="1">
    <citation type="submission" date="2019-06" db="EMBL/GenBank/DDBJ databases">
        <title>Sequencing the genomes of 1000 actinobacteria strains.</title>
        <authorList>
            <person name="Klenk H.-P."/>
        </authorList>
    </citation>
    <scope>NUCLEOTIDE SEQUENCE [LARGE SCALE GENOMIC DNA]</scope>
    <source>
        <strain evidence="2 3">DSM 102131</strain>
    </source>
</reference>
<keyword evidence="1" id="KW-0812">Transmembrane</keyword>
<dbReference type="Proteomes" id="UP000319927">
    <property type="component" value="Unassembled WGS sequence"/>
</dbReference>
<dbReference type="AlphaFoldDB" id="A0A561WWB2"/>
<evidence type="ECO:0000313" key="2">
    <source>
        <dbReference type="EMBL" id="TWG28150.1"/>
    </source>
</evidence>
<accession>A0A561WWB2</accession>
<organism evidence="2 3">
    <name type="scientific">Micromonospora palomenae</name>
    <dbReference type="NCBI Taxonomy" id="1461247"/>
    <lineage>
        <taxon>Bacteria</taxon>
        <taxon>Bacillati</taxon>
        <taxon>Actinomycetota</taxon>
        <taxon>Actinomycetes</taxon>
        <taxon>Micromonosporales</taxon>
        <taxon>Micromonosporaceae</taxon>
        <taxon>Micromonospora</taxon>
    </lineage>
</organism>
<keyword evidence="1" id="KW-1133">Transmembrane helix</keyword>
<keyword evidence="1" id="KW-0472">Membrane</keyword>
<protein>
    <submittedName>
        <fullName evidence="2">Uncharacterized protein</fullName>
    </submittedName>
</protein>
<feature type="transmembrane region" description="Helical" evidence="1">
    <location>
        <begin position="69"/>
        <end position="88"/>
    </location>
</feature>
<comment type="caution">
    <text evidence="2">The sequence shown here is derived from an EMBL/GenBank/DDBJ whole genome shotgun (WGS) entry which is preliminary data.</text>
</comment>
<keyword evidence="3" id="KW-1185">Reference proteome</keyword>
<feature type="transmembrane region" description="Helical" evidence="1">
    <location>
        <begin position="133"/>
        <end position="155"/>
    </location>
</feature>
<evidence type="ECO:0000313" key="3">
    <source>
        <dbReference type="Proteomes" id="UP000319927"/>
    </source>
</evidence>
<dbReference type="EMBL" id="VIXA01000001">
    <property type="protein sequence ID" value="TWG28150.1"/>
    <property type="molecule type" value="Genomic_DNA"/>
</dbReference>
<dbReference type="OrthoDB" id="3479981at2"/>
<gene>
    <name evidence="2" type="ORF">FHX75_111301</name>
</gene>